<dbReference type="InParanoid" id="A9UQJ6"/>
<evidence type="ECO:0000313" key="4">
    <source>
        <dbReference type="Proteomes" id="UP000001357"/>
    </source>
</evidence>
<dbReference type="GeneID" id="5887602"/>
<dbReference type="PANTHER" id="PTHR37560">
    <property type="entry name" value="UPF0210 PROTEIN SPR0218"/>
    <property type="match status" value="1"/>
</dbReference>
<dbReference type="InterPro" id="IPR007841">
    <property type="entry name" value="UPF0210"/>
</dbReference>
<dbReference type="SUPFAM" id="SSF51998">
    <property type="entry name" value="PFL-like glycyl radical enzymes"/>
    <property type="match status" value="1"/>
</dbReference>
<organism evidence="3 4">
    <name type="scientific">Monosiga brevicollis</name>
    <name type="common">Choanoflagellate</name>
    <dbReference type="NCBI Taxonomy" id="81824"/>
    <lineage>
        <taxon>Eukaryota</taxon>
        <taxon>Choanoflagellata</taxon>
        <taxon>Craspedida</taxon>
        <taxon>Salpingoecidae</taxon>
        <taxon>Monosiga</taxon>
    </lineage>
</organism>
<accession>A9UQJ6</accession>
<sequence length="1248" mass="136516">MEDLIQSLQSWLRVVSKGEVEHLSDLCDGRNLLSWSTAIVGAEPVTAEGETAFGVVIEQLSDFLQLQNLVDHVSVSAAVQGNEFELCKILIVLVCAATDPFAMTDDFAMATAELEDHECNCIDNFRSQLESSLRPPQQGETAHNDVEPCEADKAELPMPASPEAATHSELKTEDAHATESIAFCLDSSVIGTSDGRLGLDATPHSLQRKLAAISPGSDRSTVPRGFHTPLRESLALRNIRKNLADGQAFSPDNRRQSMYAESNSIKLLQNQLEHAYAEHDGMCSELANRNVEIQQLREQLKDKQELEEQVMLLQDQLDTLRTQSSRDERLRTELQTLRDRTTDLQDANSALLQERDSLRNHVDKLQSVENSCRDWENRHKEQRAKVTQLQVDKAELHAQLEAKRHQLEAAANRQQQDSATVEKLRGEISALKGELQASKFVQHEQPNWSERQQLEGQLEALQKANASLQADLEAASVRPSQMAQVEEELLDAVSLNRALEESVAARETKIAEMEVTMDELRNQLSIAQDCLQDEQQRHELTQLKLTETQTDLQAAQRATTREKQARDAFEHELLLKNRAIKDLTDDLQQAHAQRQKLRTQLEQATANADRVADVRALQQRLEDAHATHRAQMEKKEREIKALHNSLLQFQIQLKRIQESRNASRAASPKAAPVSAQQQSSPLHRSESPAPVSTVDSKARASVANTTSAVGQAFATCASPALASPRVLPPNPTASRKTWGASKPTTQVAPDTAGRDHYRRTDAERLQELETRNLKQKPHLRSSHFLETTQFFSPDKRCRSLKNAVAAEEAFSASQRGLPKPLALNMTLDAAPLISEPATQPEAPMTSVPVPKAEAFEIKFDDDSEAKTKPKPKIGTSGDAPEVVARCAAALDVVSEAVQGSGFEVQTRRIAFGDPQAWLDWSDEGRLLAQLGVLDRALVAHDIQFCSLGCLMHASAQMVQLVPAVLGFSPRFNLSLDLPPTDHALATAVAHVVMELAQHDVMSNFRFCTTACCDVGLPFFPGASAPTNVALGYVTIALGLENGDLLQTTLRSAQKLSGISKAMREVFLPPLKQLEAAAQAAASRAGVQYAGIDTSLNPSLDPGLSGSVAAAFENLIEVPRFGGAGTLAAVAEVTRSVQALPVQQTGYRGLMLPLCEDRQLAQLATAGQLCVQQLLMFSAVCGVGIDTVPIPSDTSITELASLYLDVSALAHRWTKPLSCRVFPVPGSTAGQMTTFDSPYLVNASILALS</sequence>
<dbReference type="eggNOG" id="ENOG502RZPI">
    <property type="taxonomic scope" value="Eukaryota"/>
</dbReference>
<dbReference type="PANTHER" id="PTHR37560:SF2">
    <property type="entry name" value="DUF711 DOMAIN-CONTAINING PROTEIN"/>
    <property type="match status" value="1"/>
</dbReference>
<evidence type="ECO:0000256" key="1">
    <source>
        <dbReference type="SAM" id="Coils"/>
    </source>
</evidence>
<dbReference type="RefSeq" id="XP_001742372.1">
    <property type="nucleotide sequence ID" value="XM_001742320.1"/>
</dbReference>
<proteinExistence type="predicted"/>
<dbReference type="AlphaFoldDB" id="A9UQJ6"/>
<reference evidence="3 4" key="1">
    <citation type="journal article" date="2008" name="Nature">
        <title>The genome of the choanoflagellate Monosiga brevicollis and the origin of metazoans.</title>
        <authorList>
            <consortium name="JGI Sequencing"/>
            <person name="King N."/>
            <person name="Westbrook M.J."/>
            <person name="Young S.L."/>
            <person name="Kuo A."/>
            <person name="Abedin M."/>
            <person name="Chapman J."/>
            <person name="Fairclough S."/>
            <person name="Hellsten U."/>
            <person name="Isogai Y."/>
            <person name="Letunic I."/>
            <person name="Marr M."/>
            <person name="Pincus D."/>
            <person name="Putnam N."/>
            <person name="Rokas A."/>
            <person name="Wright K.J."/>
            <person name="Zuzow R."/>
            <person name="Dirks W."/>
            <person name="Good M."/>
            <person name="Goodstein D."/>
            <person name="Lemons D."/>
            <person name="Li W."/>
            <person name="Lyons J.B."/>
            <person name="Morris A."/>
            <person name="Nichols S."/>
            <person name="Richter D.J."/>
            <person name="Salamov A."/>
            <person name="Bork P."/>
            <person name="Lim W.A."/>
            <person name="Manning G."/>
            <person name="Miller W.T."/>
            <person name="McGinnis W."/>
            <person name="Shapiro H."/>
            <person name="Tjian R."/>
            <person name="Grigoriev I.V."/>
            <person name="Rokhsar D."/>
        </authorList>
    </citation>
    <scope>NUCLEOTIDE SEQUENCE [LARGE SCALE GENOMIC DNA]</scope>
    <source>
        <strain evidence="4">MX1 / ATCC 50154</strain>
    </source>
</reference>
<gene>
    <name evidence="3" type="ORF">MONBRDRAFT_22428</name>
</gene>
<keyword evidence="1" id="KW-0175">Coiled coil</keyword>
<dbReference type="EMBL" id="CH991543">
    <property type="protein sequence ID" value="EDQ92610.1"/>
    <property type="molecule type" value="Genomic_DNA"/>
</dbReference>
<evidence type="ECO:0000313" key="3">
    <source>
        <dbReference type="EMBL" id="EDQ92610.1"/>
    </source>
</evidence>
<dbReference type="Proteomes" id="UP000001357">
    <property type="component" value="Unassembled WGS sequence"/>
</dbReference>
<dbReference type="KEGG" id="mbr:MONBRDRAFT_22428"/>
<keyword evidence="4" id="KW-1185">Reference proteome</keyword>
<feature type="coiled-coil region" evidence="1">
    <location>
        <begin position="580"/>
        <end position="652"/>
    </location>
</feature>
<feature type="region of interest" description="Disordered" evidence="2">
    <location>
        <begin position="721"/>
        <end position="756"/>
    </location>
</feature>
<evidence type="ECO:0000256" key="2">
    <source>
        <dbReference type="SAM" id="MobiDB-lite"/>
    </source>
</evidence>
<feature type="coiled-coil region" evidence="1">
    <location>
        <begin position="451"/>
        <end position="537"/>
    </location>
</feature>
<dbReference type="Gene3D" id="3.20.70.20">
    <property type="match status" value="1"/>
</dbReference>
<protein>
    <submittedName>
        <fullName evidence="3">Uncharacterized protein</fullName>
    </submittedName>
</protein>
<name>A9UQJ6_MONBE</name>
<feature type="region of interest" description="Disordered" evidence="2">
    <location>
        <begin position="660"/>
        <end position="698"/>
    </location>
</feature>
<dbReference type="Pfam" id="PF05167">
    <property type="entry name" value="DUF711"/>
    <property type="match status" value="1"/>
</dbReference>
<feature type="coiled-coil region" evidence="1">
    <location>
        <begin position="283"/>
        <end position="417"/>
    </location>
</feature>